<dbReference type="AlphaFoldDB" id="V4NR20"/>
<evidence type="ECO:0000313" key="3">
    <source>
        <dbReference type="EMBL" id="ESQ84237.1"/>
    </source>
</evidence>
<dbReference type="SUPFAM" id="SSF47598">
    <property type="entry name" value="Ribbon-helix-helix"/>
    <property type="match status" value="1"/>
</dbReference>
<keyword evidence="2" id="KW-1277">Toxin-antitoxin system</keyword>
<dbReference type="GO" id="GO:0006355">
    <property type="term" value="P:regulation of DNA-templated transcription"/>
    <property type="evidence" value="ECO:0007669"/>
    <property type="project" value="InterPro"/>
</dbReference>
<evidence type="ECO:0000313" key="4">
    <source>
        <dbReference type="Proteomes" id="UP000017837"/>
    </source>
</evidence>
<organism evidence="3 4">
    <name type="scientific">Asticcacaulis benevestitus DSM 16100 = ATCC BAA-896</name>
    <dbReference type="NCBI Taxonomy" id="1121022"/>
    <lineage>
        <taxon>Bacteria</taxon>
        <taxon>Pseudomonadati</taxon>
        <taxon>Pseudomonadota</taxon>
        <taxon>Alphaproteobacteria</taxon>
        <taxon>Caulobacterales</taxon>
        <taxon>Caulobacteraceae</taxon>
        <taxon>Asticcacaulis</taxon>
    </lineage>
</organism>
<proteinExistence type="inferred from homology"/>
<dbReference type="OrthoDB" id="9815501at2"/>
<dbReference type="STRING" id="1121022.GCA_000376105_03976"/>
<sequence length="88" mass="10096">MATSVYLGEHFESFAAQMVRSGRYNNTSELVREGLRIIEERERRLASLDATLERSRADVKAGRVKPAEEVFDRLEAKYRQMAEDCGDL</sequence>
<dbReference type="InterPro" id="IPR022789">
    <property type="entry name" value="ParD"/>
</dbReference>
<dbReference type="eggNOG" id="COG3609">
    <property type="taxonomic scope" value="Bacteria"/>
</dbReference>
<keyword evidence="4" id="KW-1185">Reference proteome</keyword>
<name>V4NR20_9CAUL</name>
<dbReference type="PANTHER" id="PTHR36582">
    <property type="entry name" value="ANTITOXIN PARD"/>
    <property type="match status" value="1"/>
</dbReference>
<evidence type="ECO:0000256" key="2">
    <source>
        <dbReference type="ARBA" id="ARBA00022649"/>
    </source>
</evidence>
<accession>V4NR20</accession>
<protein>
    <recommendedName>
        <fullName evidence="5">Addiction module antitoxin</fullName>
    </recommendedName>
</protein>
<dbReference type="NCBIfam" id="TIGR02606">
    <property type="entry name" value="antidote_CC2985"/>
    <property type="match status" value="1"/>
</dbReference>
<dbReference type="InterPro" id="IPR038296">
    <property type="entry name" value="ParD_sf"/>
</dbReference>
<dbReference type="Pfam" id="PF03693">
    <property type="entry name" value="ParD_antitoxin"/>
    <property type="match status" value="1"/>
</dbReference>
<evidence type="ECO:0008006" key="5">
    <source>
        <dbReference type="Google" id="ProtNLM"/>
    </source>
</evidence>
<dbReference type="Gene3D" id="6.10.10.120">
    <property type="entry name" value="Antitoxin ParD1-like"/>
    <property type="match status" value="1"/>
</dbReference>
<dbReference type="EMBL" id="AWGB01000064">
    <property type="protein sequence ID" value="ESQ84237.1"/>
    <property type="molecule type" value="Genomic_DNA"/>
</dbReference>
<dbReference type="InterPro" id="IPR010985">
    <property type="entry name" value="Ribbon_hlx_hlx"/>
</dbReference>
<gene>
    <name evidence="3" type="ORF">ABENE_19635</name>
</gene>
<dbReference type="PATRIC" id="fig|1121022.4.peg.4022"/>
<reference evidence="3 4" key="1">
    <citation type="journal article" date="2014" name="Nature">
        <title>Sequential evolution of bacterial morphology by co-option of a developmental regulator.</title>
        <authorList>
            <person name="Jiang C."/>
            <person name="Brown P.J."/>
            <person name="Ducret A."/>
            <person name="Brun Y.V."/>
        </authorList>
    </citation>
    <scope>NUCLEOTIDE SEQUENCE [LARGE SCALE GENOMIC DNA]</scope>
    <source>
        <strain evidence="3 4">DSM 16100</strain>
    </source>
</reference>
<dbReference type="PANTHER" id="PTHR36582:SF2">
    <property type="entry name" value="ANTITOXIN PARD"/>
    <property type="match status" value="1"/>
</dbReference>
<dbReference type="Proteomes" id="UP000017837">
    <property type="component" value="Unassembled WGS sequence"/>
</dbReference>
<dbReference type="RefSeq" id="WP_018083660.1">
    <property type="nucleotide sequence ID" value="NZ_AQWM01000039.1"/>
</dbReference>
<comment type="caution">
    <text evidence="3">The sequence shown here is derived from an EMBL/GenBank/DDBJ whole genome shotgun (WGS) entry which is preliminary data.</text>
</comment>
<evidence type="ECO:0000256" key="1">
    <source>
        <dbReference type="ARBA" id="ARBA00008580"/>
    </source>
</evidence>
<comment type="similarity">
    <text evidence="1">Belongs to the ParD antitoxin family.</text>
</comment>